<accession>A0A8J3VW53</accession>
<reference evidence="3" key="1">
    <citation type="submission" date="2021-01" db="EMBL/GenBank/DDBJ databases">
        <title>Whole genome shotgun sequence of Rugosimonospora africana NBRC 104875.</title>
        <authorList>
            <person name="Komaki H."/>
            <person name="Tamura T."/>
        </authorList>
    </citation>
    <scope>NUCLEOTIDE SEQUENCE</scope>
    <source>
        <strain evidence="3">NBRC 104875</strain>
    </source>
</reference>
<sequence length="178" mass="18902">MDSVMRSGPVIYAFDGSPAAEHALREGAAVFATRHALVVSVWEAGIGFQVSALPVRAFEAPAAPLDSGDAFQVDEDMHDAARRTAERGAQLARQAGLAADAMAAADQETVADTLVRLARELDGQAIVLGSHSRGPISSRFLGSTSRDVLEHATCPVLVVRHESKPDHKAQGKRPLDER</sequence>
<dbReference type="InterPro" id="IPR014729">
    <property type="entry name" value="Rossmann-like_a/b/a_fold"/>
</dbReference>
<proteinExistence type="inferred from homology"/>
<dbReference type="Gene3D" id="3.40.50.620">
    <property type="entry name" value="HUPs"/>
    <property type="match status" value="1"/>
</dbReference>
<evidence type="ECO:0000313" key="3">
    <source>
        <dbReference type="EMBL" id="GIH20604.1"/>
    </source>
</evidence>
<name>A0A8J3VW53_9ACTN</name>
<dbReference type="SUPFAM" id="SSF52402">
    <property type="entry name" value="Adenine nucleotide alpha hydrolases-like"/>
    <property type="match status" value="1"/>
</dbReference>
<dbReference type="InterPro" id="IPR006015">
    <property type="entry name" value="Universal_stress_UspA"/>
</dbReference>
<keyword evidence="4" id="KW-1185">Reference proteome</keyword>
<gene>
    <name evidence="3" type="ORF">Raf01_87760</name>
</gene>
<evidence type="ECO:0000259" key="2">
    <source>
        <dbReference type="Pfam" id="PF00582"/>
    </source>
</evidence>
<comment type="caution">
    <text evidence="3">The sequence shown here is derived from an EMBL/GenBank/DDBJ whole genome shotgun (WGS) entry which is preliminary data.</text>
</comment>
<dbReference type="AlphaFoldDB" id="A0A8J3VW53"/>
<comment type="similarity">
    <text evidence="1">Belongs to the universal stress protein A family.</text>
</comment>
<dbReference type="CDD" id="cd00293">
    <property type="entry name" value="USP-like"/>
    <property type="match status" value="1"/>
</dbReference>
<feature type="domain" description="UspA" evidence="2">
    <location>
        <begin position="10"/>
        <end position="160"/>
    </location>
</feature>
<protein>
    <recommendedName>
        <fullName evidence="2">UspA domain-containing protein</fullName>
    </recommendedName>
</protein>
<dbReference type="EMBL" id="BONZ01000101">
    <property type="protein sequence ID" value="GIH20604.1"/>
    <property type="molecule type" value="Genomic_DNA"/>
</dbReference>
<dbReference type="PANTHER" id="PTHR46268:SF6">
    <property type="entry name" value="UNIVERSAL STRESS PROTEIN UP12"/>
    <property type="match status" value="1"/>
</dbReference>
<dbReference type="InterPro" id="IPR006016">
    <property type="entry name" value="UspA"/>
</dbReference>
<dbReference type="Proteomes" id="UP000642748">
    <property type="component" value="Unassembled WGS sequence"/>
</dbReference>
<dbReference type="PRINTS" id="PR01438">
    <property type="entry name" value="UNVRSLSTRESS"/>
</dbReference>
<dbReference type="PANTHER" id="PTHR46268">
    <property type="entry name" value="STRESS RESPONSE PROTEIN NHAX"/>
    <property type="match status" value="1"/>
</dbReference>
<evidence type="ECO:0000313" key="4">
    <source>
        <dbReference type="Proteomes" id="UP000642748"/>
    </source>
</evidence>
<dbReference type="Pfam" id="PF00582">
    <property type="entry name" value="Usp"/>
    <property type="match status" value="1"/>
</dbReference>
<evidence type="ECO:0000256" key="1">
    <source>
        <dbReference type="ARBA" id="ARBA00008791"/>
    </source>
</evidence>
<organism evidence="3 4">
    <name type="scientific">Rugosimonospora africana</name>
    <dbReference type="NCBI Taxonomy" id="556532"/>
    <lineage>
        <taxon>Bacteria</taxon>
        <taxon>Bacillati</taxon>
        <taxon>Actinomycetota</taxon>
        <taxon>Actinomycetes</taxon>
        <taxon>Micromonosporales</taxon>
        <taxon>Micromonosporaceae</taxon>
        <taxon>Rugosimonospora</taxon>
    </lineage>
</organism>